<dbReference type="InterPro" id="IPR045054">
    <property type="entry name" value="P4HA-like"/>
</dbReference>
<comment type="caution">
    <text evidence="8">The sequence shown here is derived from an EMBL/GenBank/DDBJ whole genome shotgun (WGS) entry which is preliminary data.</text>
</comment>
<organism evidence="8 9">
    <name type="scientific">Sphingomicrobium sediminis</name>
    <dbReference type="NCBI Taxonomy" id="2950949"/>
    <lineage>
        <taxon>Bacteria</taxon>
        <taxon>Pseudomonadati</taxon>
        <taxon>Pseudomonadota</taxon>
        <taxon>Alphaproteobacteria</taxon>
        <taxon>Sphingomonadales</taxon>
        <taxon>Sphingomonadaceae</taxon>
        <taxon>Sphingomicrobium</taxon>
    </lineage>
</organism>
<keyword evidence="9" id="KW-1185">Reference proteome</keyword>
<dbReference type="PROSITE" id="PS51471">
    <property type="entry name" value="FE2OG_OXY"/>
    <property type="match status" value="1"/>
</dbReference>
<dbReference type="InterPro" id="IPR005123">
    <property type="entry name" value="Oxoglu/Fe-dep_dioxygenase_dom"/>
</dbReference>
<evidence type="ECO:0000313" key="8">
    <source>
        <dbReference type="EMBL" id="MCM8558041.1"/>
    </source>
</evidence>
<evidence type="ECO:0000313" key="9">
    <source>
        <dbReference type="Proteomes" id="UP001155128"/>
    </source>
</evidence>
<feature type="domain" description="Fe2OG dioxygenase" evidence="7">
    <location>
        <begin position="94"/>
        <end position="203"/>
    </location>
</feature>
<evidence type="ECO:0000256" key="3">
    <source>
        <dbReference type="ARBA" id="ARBA00022896"/>
    </source>
</evidence>
<reference evidence="8" key="1">
    <citation type="submission" date="2022-06" db="EMBL/GenBank/DDBJ databases">
        <title>Sphingomicrobium sedimins sp. nov., a marine bacterium isolated from tidal flat.</title>
        <authorList>
            <person name="Kim C.-H."/>
            <person name="Yoo Y."/>
            <person name="Kim J.-J."/>
        </authorList>
    </citation>
    <scope>NUCLEOTIDE SEQUENCE</scope>
    <source>
        <strain evidence="8">GRR-S6-50</strain>
    </source>
</reference>
<keyword evidence="4" id="KW-0223">Dioxygenase</keyword>
<evidence type="ECO:0000256" key="2">
    <source>
        <dbReference type="ARBA" id="ARBA00022723"/>
    </source>
</evidence>
<sequence>MLSEVGQRLADTDGVQRVPTPKAEIFVIRDFLDGEECAEICALIDEKRRPSTIANDSGDALYRTSETCDLDESNALVATVNRRLSDLLGIDDVKGEEIQGQRYAPGQEFKPHTDTFNPGSADYYVHTADKGQRTFTAMLFLNEPEAGGATRFKTLNKAIQPETGKLLVWNNLKADGQPNEFTLHQGMKVRKGTKYIITKWYREARGR</sequence>
<dbReference type="AlphaFoldDB" id="A0A9X2J465"/>
<dbReference type="GO" id="GO:0004656">
    <property type="term" value="F:procollagen-proline 4-dioxygenase activity"/>
    <property type="evidence" value="ECO:0007669"/>
    <property type="project" value="TreeGrafter"/>
</dbReference>
<keyword evidence="5" id="KW-0560">Oxidoreductase</keyword>
<dbReference type="GO" id="GO:0005506">
    <property type="term" value="F:iron ion binding"/>
    <property type="evidence" value="ECO:0007669"/>
    <property type="project" value="InterPro"/>
</dbReference>
<dbReference type="InterPro" id="IPR044862">
    <property type="entry name" value="Pro_4_hyd_alph_FE2OG_OXY"/>
</dbReference>
<proteinExistence type="predicted"/>
<evidence type="ECO:0000256" key="1">
    <source>
        <dbReference type="ARBA" id="ARBA00001961"/>
    </source>
</evidence>
<evidence type="ECO:0000259" key="7">
    <source>
        <dbReference type="PROSITE" id="PS51471"/>
    </source>
</evidence>
<protein>
    <submittedName>
        <fullName evidence="8">2OG-Fe(II) oxygenase</fullName>
    </submittedName>
</protein>
<gene>
    <name evidence="8" type="ORF">NDO55_09425</name>
</gene>
<keyword evidence="6" id="KW-0408">Iron</keyword>
<dbReference type="EMBL" id="JAMSHT010000001">
    <property type="protein sequence ID" value="MCM8558041.1"/>
    <property type="molecule type" value="Genomic_DNA"/>
</dbReference>
<evidence type="ECO:0000256" key="4">
    <source>
        <dbReference type="ARBA" id="ARBA00022964"/>
    </source>
</evidence>
<evidence type="ECO:0000256" key="5">
    <source>
        <dbReference type="ARBA" id="ARBA00023002"/>
    </source>
</evidence>
<keyword evidence="3" id="KW-0847">Vitamin C</keyword>
<dbReference type="PANTHER" id="PTHR10869">
    <property type="entry name" value="PROLYL 4-HYDROXYLASE ALPHA SUBUNIT"/>
    <property type="match status" value="1"/>
</dbReference>
<dbReference type="RefSeq" id="WP_252114639.1">
    <property type="nucleotide sequence ID" value="NZ_JAMSHT010000001.1"/>
</dbReference>
<accession>A0A9X2J465</accession>
<dbReference type="Pfam" id="PF13640">
    <property type="entry name" value="2OG-FeII_Oxy_3"/>
    <property type="match status" value="1"/>
</dbReference>
<dbReference type="InterPro" id="IPR006620">
    <property type="entry name" value="Pro_4_hyd_alph"/>
</dbReference>
<dbReference type="SMART" id="SM00702">
    <property type="entry name" value="P4Hc"/>
    <property type="match status" value="1"/>
</dbReference>
<dbReference type="Proteomes" id="UP001155128">
    <property type="component" value="Unassembled WGS sequence"/>
</dbReference>
<name>A0A9X2J465_9SPHN</name>
<dbReference type="GO" id="GO:0031418">
    <property type="term" value="F:L-ascorbic acid binding"/>
    <property type="evidence" value="ECO:0007669"/>
    <property type="project" value="UniProtKB-KW"/>
</dbReference>
<keyword evidence="2" id="KW-0479">Metal-binding</keyword>
<dbReference type="Gene3D" id="2.60.120.620">
    <property type="entry name" value="q2cbj1_9rhob like domain"/>
    <property type="match status" value="1"/>
</dbReference>
<evidence type="ECO:0000256" key="6">
    <source>
        <dbReference type="ARBA" id="ARBA00023004"/>
    </source>
</evidence>
<dbReference type="PANTHER" id="PTHR10869:SF246">
    <property type="entry name" value="TRANSMEMBRANE PROLYL 4-HYDROXYLASE"/>
    <property type="match status" value="1"/>
</dbReference>
<comment type="cofactor">
    <cofactor evidence="1">
        <name>L-ascorbate</name>
        <dbReference type="ChEBI" id="CHEBI:38290"/>
    </cofactor>
</comment>